<dbReference type="PANTHER" id="PTHR38438:SF1">
    <property type="entry name" value="RIBOFLAVIN TRANSPORTER RIBU"/>
    <property type="match status" value="1"/>
</dbReference>
<comment type="caution">
    <text evidence="10">The sequence shown here is derived from an EMBL/GenBank/DDBJ whole genome shotgun (WGS) entry which is preliminary data.</text>
</comment>
<feature type="transmembrane region" description="Helical" evidence="9">
    <location>
        <begin position="155"/>
        <end position="182"/>
    </location>
</feature>
<dbReference type="PIRSF" id="PIRSF037778">
    <property type="entry name" value="UCP037778_transp_RibU"/>
    <property type="match status" value="1"/>
</dbReference>
<comment type="function">
    <text evidence="8">Probably a riboflavin-binding protein that interacts with the energy-coupling factor (ECF) ABC-transporter complex.</text>
</comment>
<evidence type="ECO:0000256" key="9">
    <source>
        <dbReference type="SAM" id="Phobius"/>
    </source>
</evidence>
<dbReference type="GO" id="GO:0032217">
    <property type="term" value="F:riboflavin transmembrane transporter activity"/>
    <property type="evidence" value="ECO:0007669"/>
    <property type="project" value="UniProtKB-UniRule"/>
</dbReference>
<name>A0A2A5RXY8_9LACT</name>
<protein>
    <recommendedName>
        <fullName evidence="8">Riboflavin transporter</fullName>
    </recommendedName>
</protein>
<keyword evidence="7 8" id="KW-0472">Membrane</keyword>
<dbReference type="OrthoDB" id="9809216at2"/>
<dbReference type="InterPro" id="IPR024529">
    <property type="entry name" value="ECF_trnsprt_substrate-spec"/>
</dbReference>
<comment type="subcellular location">
    <subcellularLocation>
        <location evidence="1">Cell membrane</location>
        <topology evidence="1">Multi-pass membrane protein</topology>
    </subcellularLocation>
</comment>
<evidence type="ECO:0000256" key="4">
    <source>
        <dbReference type="ARBA" id="ARBA00022475"/>
    </source>
</evidence>
<keyword evidence="5 9" id="KW-0812">Transmembrane</keyword>
<dbReference type="AlphaFoldDB" id="A0A2A5RXY8"/>
<evidence type="ECO:0000313" key="11">
    <source>
        <dbReference type="Proteomes" id="UP000242246"/>
    </source>
</evidence>
<dbReference type="Proteomes" id="UP000242246">
    <property type="component" value="Unassembled WGS sequence"/>
</dbReference>
<dbReference type="GO" id="GO:0005886">
    <property type="term" value="C:plasma membrane"/>
    <property type="evidence" value="ECO:0007669"/>
    <property type="project" value="UniProtKB-SubCell"/>
</dbReference>
<feature type="transmembrane region" description="Helical" evidence="9">
    <location>
        <begin position="44"/>
        <end position="69"/>
    </location>
</feature>
<sequence>MTNSTRTRKLVIVAMLAAISFILMIFPQFPLIPTADFLKVEFSIIPILVGLYLFDLPTAFVILILRSILKLLLNNEGVTTWIGLPLNIVAVGAFLLIFALFFKKEVATKTYIIGSVLATIAMTVAMSVANIIYAIPLYAEFAHFDISKIFGTSKYILKMVVPFNLLQGVIFAVSFAIIFVALKSMLENMSKKTKINSYKIK</sequence>
<proteinExistence type="inferred from homology"/>
<evidence type="ECO:0000256" key="2">
    <source>
        <dbReference type="ARBA" id="ARBA00005540"/>
    </source>
</evidence>
<dbReference type="Pfam" id="PF12822">
    <property type="entry name" value="ECF_trnsprt"/>
    <property type="match status" value="1"/>
</dbReference>
<evidence type="ECO:0000256" key="8">
    <source>
        <dbReference type="PIRNR" id="PIRNR037778"/>
    </source>
</evidence>
<dbReference type="RefSeq" id="WP_068163675.1">
    <property type="nucleotide sequence ID" value="NZ_JXJX01000010.1"/>
</dbReference>
<gene>
    <name evidence="10" type="ORF">RU87_GL000260</name>
</gene>
<keyword evidence="4 8" id="KW-1003">Cell membrane</keyword>
<dbReference type="STRING" id="1348632.GCA_001591745_01424"/>
<evidence type="ECO:0000256" key="3">
    <source>
        <dbReference type="ARBA" id="ARBA00022448"/>
    </source>
</evidence>
<comment type="similarity">
    <text evidence="2 8">Belongs to the prokaryotic riboflavin transporter (P-RFT) (TC 2.A.87) family.</text>
</comment>
<keyword evidence="6 9" id="KW-1133">Transmembrane helix</keyword>
<keyword evidence="11" id="KW-1185">Reference proteome</keyword>
<dbReference type="EMBL" id="JXJX01000010">
    <property type="protein sequence ID" value="PCS06064.1"/>
    <property type="molecule type" value="Genomic_DNA"/>
</dbReference>
<feature type="transmembrane region" description="Helical" evidence="9">
    <location>
        <begin position="111"/>
        <end position="135"/>
    </location>
</feature>
<keyword evidence="3 8" id="KW-0813">Transport</keyword>
<evidence type="ECO:0000256" key="1">
    <source>
        <dbReference type="ARBA" id="ARBA00004651"/>
    </source>
</evidence>
<dbReference type="PANTHER" id="PTHR38438">
    <property type="entry name" value="RIBOFLAVIN TRANSPORTER RIBU"/>
    <property type="match status" value="1"/>
</dbReference>
<reference evidence="10 11" key="1">
    <citation type="submission" date="2014-12" db="EMBL/GenBank/DDBJ databases">
        <title>Draft genome sequences of 10 type strains of Lactococcus.</title>
        <authorList>
            <person name="Sun Z."/>
            <person name="Zhong Z."/>
            <person name="Liu W."/>
            <person name="Zhang W."/>
            <person name="Zhang H."/>
        </authorList>
    </citation>
    <scope>NUCLEOTIDE SEQUENCE [LARGE SCALE GENOMIC DNA]</scope>
    <source>
        <strain evidence="10 11">DSM 20686</strain>
    </source>
</reference>
<accession>A0A2A5RXY8</accession>
<organism evidence="10 11">
    <name type="scientific">Pseudolactococcus plantarum</name>
    <dbReference type="NCBI Taxonomy" id="1365"/>
    <lineage>
        <taxon>Bacteria</taxon>
        <taxon>Bacillati</taxon>
        <taxon>Bacillota</taxon>
        <taxon>Bacilli</taxon>
        <taxon>Lactobacillales</taxon>
        <taxon>Streptococcaceae</taxon>
        <taxon>Pseudolactococcus</taxon>
    </lineage>
</organism>
<dbReference type="InterPro" id="IPR025720">
    <property type="entry name" value="RibU"/>
</dbReference>
<evidence type="ECO:0000256" key="5">
    <source>
        <dbReference type="ARBA" id="ARBA00022692"/>
    </source>
</evidence>
<feature type="transmembrane region" description="Helical" evidence="9">
    <location>
        <begin position="81"/>
        <end position="102"/>
    </location>
</feature>
<evidence type="ECO:0000256" key="7">
    <source>
        <dbReference type="ARBA" id="ARBA00023136"/>
    </source>
</evidence>
<feature type="transmembrane region" description="Helical" evidence="9">
    <location>
        <begin position="12"/>
        <end position="32"/>
    </location>
</feature>
<dbReference type="Gene3D" id="1.10.1760.20">
    <property type="match status" value="1"/>
</dbReference>
<evidence type="ECO:0000313" key="10">
    <source>
        <dbReference type="EMBL" id="PCS06064.1"/>
    </source>
</evidence>
<evidence type="ECO:0000256" key="6">
    <source>
        <dbReference type="ARBA" id="ARBA00022989"/>
    </source>
</evidence>